<dbReference type="OrthoDB" id="3197277at2"/>
<dbReference type="SUPFAM" id="SSF53927">
    <property type="entry name" value="Cytidine deaminase-like"/>
    <property type="match status" value="1"/>
</dbReference>
<dbReference type="GO" id="GO:0005525">
    <property type="term" value="F:GTP binding"/>
    <property type="evidence" value="ECO:0007669"/>
    <property type="project" value="UniProtKB-UniRule"/>
</dbReference>
<keyword evidence="3 5" id="KW-0501">Molybdenum cofactor biosynthesis</keyword>
<dbReference type="PATRIC" id="fig|1603606.3.peg.590"/>
<keyword evidence="5" id="KW-0460">Magnesium</keyword>
<evidence type="ECO:0000313" key="8">
    <source>
        <dbReference type="Proteomes" id="UP000057158"/>
    </source>
</evidence>
<comment type="catalytic activity">
    <reaction evidence="5">
        <text>Mo-molybdopterin + GTP + H(+) = Mo-molybdopterin guanine dinucleotide + diphosphate</text>
        <dbReference type="Rhea" id="RHEA:34243"/>
        <dbReference type="ChEBI" id="CHEBI:15378"/>
        <dbReference type="ChEBI" id="CHEBI:33019"/>
        <dbReference type="ChEBI" id="CHEBI:37565"/>
        <dbReference type="ChEBI" id="CHEBI:71302"/>
        <dbReference type="ChEBI" id="CHEBI:71310"/>
        <dbReference type="EC" id="2.7.7.77"/>
    </reaction>
</comment>
<dbReference type="STRING" id="1603606.DSOUD_0542"/>
<proteinExistence type="inferred from homology"/>
<dbReference type="InterPro" id="IPR029044">
    <property type="entry name" value="Nucleotide-diphossugar_trans"/>
</dbReference>
<evidence type="ECO:0000256" key="3">
    <source>
        <dbReference type="ARBA" id="ARBA00023150"/>
    </source>
</evidence>
<keyword evidence="2 5" id="KW-0342">GTP-binding</keyword>
<evidence type="ECO:0000256" key="1">
    <source>
        <dbReference type="ARBA" id="ARBA00022490"/>
    </source>
</evidence>
<comment type="function">
    <text evidence="5">Transfers a GMP moiety from GTP to Mo-molybdopterin (Mo-MPT) cofactor (Moco or molybdenum cofactor) to form Mo-molybdopterin guanine dinucleotide (Mo-MGD) cofactor.</text>
</comment>
<dbReference type="PANTHER" id="PTHR30592">
    <property type="entry name" value="FORMATE DEHYDROGENASE"/>
    <property type="match status" value="1"/>
</dbReference>
<dbReference type="EC" id="2.7.7.77" evidence="5"/>
<dbReference type="InterPro" id="IPR025877">
    <property type="entry name" value="MobA-like_NTP_Trfase"/>
</dbReference>
<feature type="binding site" evidence="5">
    <location>
        <position position="356"/>
    </location>
    <ligand>
        <name>GTP</name>
        <dbReference type="ChEBI" id="CHEBI:37565"/>
    </ligand>
</feature>
<evidence type="ECO:0000256" key="4">
    <source>
        <dbReference type="HAMAP-Rule" id="MF_00187"/>
    </source>
</evidence>
<dbReference type="Pfam" id="PF12804">
    <property type="entry name" value="NTP_transf_3"/>
    <property type="match status" value="1"/>
</dbReference>
<keyword evidence="1 5" id="KW-0963">Cytoplasm</keyword>
<dbReference type="HAMAP" id="MF_00187">
    <property type="entry name" value="FdhD"/>
    <property type="match status" value="1"/>
</dbReference>
<feature type="binding site" evidence="5">
    <location>
        <position position="282"/>
    </location>
    <ligand>
        <name>GTP</name>
        <dbReference type="ChEBI" id="CHEBI:37565"/>
    </ligand>
</feature>
<comment type="function">
    <text evidence="4">Required for formate dehydrogenase (FDH) activity. Acts as a sulfur carrier protein that transfers sulfur from IscS to the molybdenum cofactor prior to its insertion into FDH.</text>
</comment>
<dbReference type="GO" id="GO:0046872">
    <property type="term" value="F:metal ion binding"/>
    <property type="evidence" value="ECO:0007669"/>
    <property type="project" value="UniProtKB-KW"/>
</dbReference>
<dbReference type="GO" id="GO:0006777">
    <property type="term" value="P:Mo-molybdopterin cofactor biosynthetic process"/>
    <property type="evidence" value="ECO:0007669"/>
    <property type="project" value="UniProtKB-UniRule"/>
</dbReference>
<dbReference type="AlphaFoldDB" id="A0A0M5IKH3"/>
<comment type="similarity">
    <text evidence="4">Belongs to the FdhD family.</text>
</comment>
<protein>
    <recommendedName>
        <fullName evidence="4 5">Multifunctional fusion protein</fullName>
    </recommendedName>
    <domain>
        <recommendedName>
            <fullName evidence="5">Probable molybdenum cofactor guanylyltransferase</fullName>
            <shortName evidence="5">MoCo guanylyltransferase</shortName>
            <ecNumber evidence="5">2.7.7.77</ecNumber>
        </recommendedName>
        <alternativeName>
            <fullName evidence="5">GTP:molybdopterin guanylyltransferase</fullName>
        </alternativeName>
        <alternativeName>
            <fullName evidence="5">Molybdopterin-guanine dinucleotide synthase</fullName>
            <shortName evidence="5">MGD synthase</shortName>
        </alternativeName>
        <alternativeName>
            <fullName evidence="5">Molybdopterin guanylyltransferase</fullName>
        </alternativeName>
        <alternativeName>
            <fullName evidence="5">Mo-MPT guanylyltransferase</fullName>
        </alternativeName>
    </domain>
    <domain>
        <recommendedName>
            <fullName evidence="4">Sulfur carrier protein FdhD</fullName>
        </recommendedName>
    </domain>
</protein>
<dbReference type="InterPro" id="IPR013482">
    <property type="entry name" value="Molybde_CF_guanTrfase"/>
</dbReference>
<comment type="similarity">
    <text evidence="5">Belongs to the MobA family.</text>
</comment>
<comment type="domain">
    <text evidence="5">The N-terminal domain determines nucleotide recognition and specific binding, while the C-terminal domain determines the specific binding to the target protein.</text>
</comment>
<dbReference type="NCBIfam" id="TIGR00129">
    <property type="entry name" value="fdhD_narQ"/>
    <property type="match status" value="1"/>
</dbReference>
<dbReference type="Proteomes" id="UP000057158">
    <property type="component" value="Chromosome"/>
</dbReference>
<dbReference type="Gene3D" id="3.90.550.10">
    <property type="entry name" value="Spore Coat Polysaccharide Biosynthesis Protein SpsA, Chain A"/>
    <property type="match status" value="1"/>
</dbReference>
<evidence type="ECO:0000256" key="2">
    <source>
        <dbReference type="ARBA" id="ARBA00023134"/>
    </source>
</evidence>
<accession>A0A0M5IKH3</accession>
<dbReference type="GO" id="GO:0097163">
    <property type="term" value="F:sulfur carrier activity"/>
    <property type="evidence" value="ECO:0007669"/>
    <property type="project" value="UniProtKB-UniRule"/>
</dbReference>
<dbReference type="RefSeq" id="WP_053549550.1">
    <property type="nucleotide sequence ID" value="NZ_CP010802.1"/>
</dbReference>
<dbReference type="InterPro" id="IPR003786">
    <property type="entry name" value="FdhD"/>
</dbReference>
<feature type="binding site" evidence="5">
    <location>
        <position position="356"/>
    </location>
    <ligand>
        <name>Mg(2+)</name>
        <dbReference type="ChEBI" id="CHEBI:18420"/>
    </ligand>
</feature>
<keyword evidence="5" id="KW-0808">Transferase</keyword>
<dbReference type="InterPro" id="IPR016193">
    <property type="entry name" value="Cytidine_deaminase-like"/>
</dbReference>
<sequence>MSEEQPLIIHRYERGKLLPAVRPLVAEYPLQLTINNRLLATLIASPHQLNFLVVGFLRLQGIIASLDDIRCLGVCSEQGAARVQIRGEVPHNLRPTLTSGCGTGISFHLDLPEDRPPLERRHYPAAGVFDLMRLLAEKTELYGRHGGVHSAAVGNTAGRLLLHAEDLGRHNTLDRIAGEALCKGIDLSGCMLVSSGRISTEMVAKAARLGIGLIASRTSATEAAVRVARQAGITLIGYLRGERFEVYTHPIQLTLPNSAGLIPATTGIILAGGESRRMGSDKSLLPLDGERFIERSYQLMASLFEEVLIVTNSPTLYTDIPCRKVPDLHRGKGALAGIHAGLHHATEPRIFVAACDMPFLVPELIRHLCLENHAADVHIPRSHHGLEPLHACYGKACLPAMEAVLQKDGRRIVDFFSAVRVTELPAEEWMRFDPEGLSFRNINTPQDYFTLRETRPTITQKEKRVLPAE</sequence>
<keyword evidence="5" id="KW-0547">Nucleotide-binding</keyword>
<dbReference type="SUPFAM" id="SSF53448">
    <property type="entry name" value="Nucleotide-diphospho-sugar transferases"/>
    <property type="match status" value="1"/>
</dbReference>
<keyword evidence="5" id="KW-0479">Metal-binding</keyword>
<feature type="binding site" evidence="5">
    <location>
        <begin position="270"/>
        <end position="272"/>
    </location>
    <ligand>
        <name>GTP</name>
        <dbReference type="ChEBI" id="CHEBI:37565"/>
    </ligand>
</feature>
<comment type="subcellular location">
    <subcellularLocation>
        <location evidence="5">Cytoplasm</location>
    </subcellularLocation>
</comment>
<keyword evidence="8" id="KW-1185">Reference proteome</keyword>
<dbReference type="HAMAP" id="MF_00316">
    <property type="entry name" value="MobA"/>
    <property type="match status" value="1"/>
</dbReference>
<feature type="active site" description="Cysteine persulfide intermediate" evidence="4">
    <location>
        <position position="101"/>
    </location>
</feature>
<comment type="caution">
    <text evidence="5">Lacks conserved residue(s) required for the propagation of feature annotation.</text>
</comment>
<dbReference type="Gene3D" id="3.40.140.10">
    <property type="entry name" value="Cytidine Deaminase, domain 2"/>
    <property type="match status" value="1"/>
</dbReference>
<comment type="cofactor">
    <cofactor evidence="5">
        <name>Mg(2+)</name>
        <dbReference type="ChEBI" id="CHEBI:18420"/>
    </cofactor>
</comment>
<organism evidence="7 8">
    <name type="scientific">Desulfuromonas soudanensis</name>
    <dbReference type="NCBI Taxonomy" id="1603606"/>
    <lineage>
        <taxon>Bacteria</taxon>
        <taxon>Pseudomonadati</taxon>
        <taxon>Thermodesulfobacteriota</taxon>
        <taxon>Desulfuromonadia</taxon>
        <taxon>Desulfuromonadales</taxon>
        <taxon>Desulfuromonadaceae</taxon>
        <taxon>Desulfuromonas</taxon>
    </lineage>
</organism>
<dbReference type="KEGG" id="des:DSOUD_0542"/>
<dbReference type="CDD" id="cd02503">
    <property type="entry name" value="MobA"/>
    <property type="match status" value="1"/>
</dbReference>
<reference evidence="7 8" key="1">
    <citation type="submission" date="2015-07" db="EMBL/GenBank/DDBJ databases">
        <title>Isolation and Genomic Characterization of a Novel Halophilic Metal-Reducing Deltaproteobacterium from the Deep Subsurface.</title>
        <authorList>
            <person name="Badalamenti J.P."/>
            <person name="Summers Z.M."/>
            <person name="Gralnick J.A."/>
            <person name="Bond D.R."/>
        </authorList>
    </citation>
    <scope>NUCLEOTIDE SEQUENCE [LARGE SCALE GENOMIC DNA]</scope>
    <source>
        <strain evidence="7 8">WTL</strain>
    </source>
</reference>
<dbReference type="Gene3D" id="3.10.20.10">
    <property type="match status" value="1"/>
</dbReference>
<feature type="binding site" evidence="5">
    <location>
        <position position="327"/>
    </location>
    <ligand>
        <name>GTP</name>
        <dbReference type="ChEBI" id="CHEBI:37565"/>
    </ligand>
</feature>
<evidence type="ECO:0000313" key="7">
    <source>
        <dbReference type="EMBL" id="ALC15331.1"/>
    </source>
</evidence>
<feature type="domain" description="MobA-like NTP transferase" evidence="6">
    <location>
        <begin position="267"/>
        <end position="412"/>
    </location>
</feature>
<evidence type="ECO:0000259" key="6">
    <source>
        <dbReference type="Pfam" id="PF12804"/>
    </source>
</evidence>
<dbReference type="GO" id="GO:0005737">
    <property type="term" value="C:cytoplasm"/>
    <property type="evidence" value="ECO:0007669"/>
    <property type="project" value="UniProtKB-SubCell"/>
</dbReference>
<dbReference type="Pfam" id="PF02634">
    <property type="entry name" value="FdhD-NarQ"/>
    <property type="match status" value="1"/>
</dbReference>
<dbReference type="GO" id="GO:0016783">
    <property type="term" value="F:sulfurtransferase activity"/>
    <property type="evidence" value="ECO:0007669"/>
    <property type="project" value="InterPro"/>
</dbReference>
<name>A0A0M5IKH3_9BACT</name>
<dbReference type="EMBL" id="CP010802">
    <property type="protein sequence ID" value="ALC15331.1"/>
    <property type="molecule type" value="Genomic_DNA"/>
</dbReference>
<gene>
    <name evidence="7" type="primary">fdhD-1</name>
    <name evidence="4" type="synonym">fdhD</name>
    <name evidence="5" type="synonym">mobA</name>
    <name evidence="7" type="ORF">DSOUD_0542</name>
</gene>
<dbReference type="GO" id="GO:0061603">
    <property type="term" value="F:molybdenum cofactor guanylyltransferase activity"/>
    <property type="evidence" value="ECO:0007669"/>
    <property type="project" value="UniProtKB-EC"/>
</dbReference>
<evidence type="ECO:0000256" key="5">
    <source>
        <dbReference type="HAMAP-Rule" id="MF_00316"/>
    </source>
</evidence>
<dbReference type="PANTHER" id="PTHR30592:SF1">
    <property type="entry name" value="SULFUR CARRIER PROTEIN FDHD"/>
    <property type="match status" value="1"/>
</dbReference>